<evidence type="ECO:0000313" key="2">
    <source>
        <dbReference type="Proteomes" id="UP000727407"/>
    </source>
</evidence>
<accession>A0A8J4XAD2</accession>
<protein>
    <submittedName>
        <fullName evidence="1">FERM and PDZ domain-containing protein 3</fullName>
    </submittedName>
</protein>
<dbReference type="EMBL" id="QNUK01000020">
    <property type="protein sequence ID" value="KAF5907664.1"/>
    <property type="molecule type" value="Genomic_DNA"/>
</dbReference>
<gene>
    <name evidence="1" type="primary">frmpd3</name>
    <name evidence="1" type="ORF">DAT39_002667</name>
</gene>
<evidence type="ECO:0000313" key="1">
    <source>
        <dbReference type="EMBL" id="KAF5907664.1"/>
    </source>
</evidence>
<dbReference type="OrthoDB" id="5859304at2759"/>
<reference evidence="1" key="1">
    <citation type="submission" date="2020-07" db="EMBL/GenBank/DDBJ databases">
        <title>Clarias magur genome sequencing, assembly and annotation.</title>
        <authorList>
            <person name="Kushwaha B."/>
            <person name="Kumar R."/>
            <person name="Das P."/>
            <person name="Joshi C.G."/>
            <person name="Kumar D."/>
            <person name="Nagpure N.S."/>
            <person name="Pandey M."/>
            <person name="Agarwal S."/>
            <person name="Srivastava S."/>
            <person name="Singh M."/>
            <person name="Sahoo L."/>
            <person name="Jayasankar P."/>
            <person name="Meher P.K."/>
            <person name="Koringa P.G."/>
            <person name="Iquebal M.A."/>
            <person name="Das S.P."/>
            <person name="Bit A."/>
            <person name="Patnaik S."/>
            <person name="Patel N."/>
            <person name="Shah T.M."/>
            <person name="Hinsu A."/>
            <person name="Jena J.K."/>
        </authorList>
    </citation>
    <scope>NUCLEOTIDE SEQUENCE</scope>
    <source>
        <strain evidence="1">CIFAMagur01</strain>
        <tissue evidence="1">Testis</tissue>
    </source>
</reference>
<organism evidence="1 2">
    <name type="scientific">Clarias magur</name>
    <name type="common">Asian catfish</name>
    <name type="synonym">Macropteronotus magur</name>
    <dbReference type="NCBI Taxonomy" id="1594786"/>
    <lineage>
        <taxon>Eukaryota</taxon>
        <taxon>Metazoa</taxon>
        <taxon>Chordata</taxon>
        <taxon>Craniata</taxon>
        <taxon>Vertebrata</taxon>
        <taxon>Euteleostomi</taxon>
        <taxon>Actinopterygii</taxon>
        <taxon>Neopterygii</taxon>
        <taxon>Teleostei</taxon>
        <taxon>Ostariophysi</taxon>
        <taxon>Siluriformes</taxon>
        <taxon>Clariidae</taxon>
        <taxon>Clarias</taxon>
    </lineage>
</organism>
<feature type="non-terminal residue" evidence="1">
    <location>
        <position position="1"/>
    </location>
</feature>
<proteinExistence type="predicted"/>
<name>A0A8J4XAD2_CLAMG</name>
<sequence length="51" mass="5393">PAKLEESQDGMDSGSLTSGIARQVCIQRHPIHGFGFIAGSERPVIVRSVSA</sequence>
<comment type="caution">
    <text evidence="1">The sequence shown here is derived from an EMBL/GenBank/DDBJ whole genome shotgun (WGS) entry which is preliminary data.</text>
</comment>
<keyword evidence="2" id="KW-1185">Reference proteome</keyword>
<dbReference type="AlphaFoldDB" id="A0A8J4XAD2"/>
<dbReference type="Proteomes" id="UP000727407">
    <property type="component" value="Unassembled WGS sequence"/>
</dbReference>
<feature type="non-terminal residue" evidence="1">
    <location>
        <position position="51"/>
    </location>
</feature>